<organism evidence="1 2">
    <name type="scientific">Thalassiosira oceanica</name>
    <name type="common">Marine diatom</name>
    <dbReference type="NCBI Taxonomy" id="159749"/>
    <lineage>
        <taxon>Eukaryota</taxon>
        <taxon>Sar</taxon>
        <taxon>Stramenopiles</taxon>
        <taxon>Ochrophyta</taxon>
        <taxon>Bacillariophyta</taxon>
        <taxon>Coscinodiscophyceae</taxon>
        <taxon>Thalassiosirophycidae</taxon>
        <taxon>Thalassiosirales</taxon>
        <taxon>Thalassiosiraceae</taxon>
        <taxon>Thalassiosira</taxon>
    </lineage>
</organism>
<proteinExistence type="predicted"/>
<evidence type="ECO:0000313" key="2">
    <source>
        <dbReference type="Proteomes" id="UP000266841"/>
    </source>
</evidence>
<evidence type="ECO:0000313" key="1">
    <source>
        <dbReference type="EMBL" id="EJK55142.1"/>
    </source>
</evidence>
<keyword evidence="2" id="KW-1185">Reference proteome</keyword>
<name>K0S8Q8_THAOC</name>
<protein>
    <submittedName>
        <fullName evidence="1">Uncharacterized protein</fullName>
    </submittedName>
</protein>
<dbReference type="AlphaFoldDB" id="K0S8Q8"/>
<dbReference type="Proteomes" id="UP000266841">
    <property type="component" value="Unassembled WGS sequence"/>
</dbReference>
<gene>
    <name evidence="1" type="ORF">THAOC_25154</name>
</gene>
<accession>K0S8Q8</accession>
<dbReference type="EMBL" id="AGNL01034648">
    <property type="protein sequence ID" value="EJK55142.1"/>
    <property type="molecule type" value="Genomic_DNA"/>
</dbReference>
<reference evidence="1 2" key="1">
    <citation type="journal article" date="2012" name="Genome Biol.">
        <title>Genome and low-iron response of an oceanic diatom adapted to chronic iron limitation.</title>
        <authorList>
            <person name="Lommer M."/>
            <person name="Specht M."/>
            <person name="Roy A.S."/>
            <person name="Kraemer L."/>
            <person name="Andreson R."/>
            <person name="Gutowska M.A."/>
            <person name="Wolf J."/>
            <person name="Bergner S.V."/>
            <person name="Schilhabel M.B."/>
            <person name="Klostermeier U.C."/>
            <person name="Beiko R.G."/>
            <person name="Rosenstiel P."/>
            <person name="Hippler M."/>
            <person name="Laroche J."/>
        </authorList>
    </citation>
    <scope>NUCLEOTIDE SEQUENCE [LARGE SCALE GENOMIC DNA]</scope>
    <source>
        <strain evidence="1 2">CCMP1005</strain>
    </source>
</reference>
<sequence length="258" mass="29362">MFFSKVGTKASAERLASMEFTTDSAQFYHEIMRYFGTENASLDAQHQLARADRRQRPRRRRSARNHISKVLVTCLTFDRMRMQSIVNAMMKATSRTEMVQIAVSAVKMEGRKSGGDKDKDAKKEDAQQLCEAIMEEIVAVYEEGTANSGNKDNHNTSFYENLPASEKNFGELVESKARFYLQSMGSADLKNPNWGKKHGHKEMTFPPPGPLIYGDLVTGREVTIQDFDPKKIFRGMAYDNAQQRTKPSIRTKEDVRET</sequence>
<comment type="caution">
    <text evidence="1">The sequence shown here is derived from an EMBL/GenBank/DDBJ whole genome shotgun (WGS) entry which is preliminary data.</text>
</comment>